<proteinExistence type="predicted"/>
<reference evidence="1" key="1">
    <citation type="submission" date="2022-09" db="EMBL/GenBank/DDBJ databases">
        <title>A Global Phylogenomic Analysis of the Shiitake Genus Lentinula.</title>
        <authorList>
            <consortium name="DOE Joint Genome Institute"/>
            <person name="Sierra-Patev S."/>
            <person name="Min B."/>
            <person name="Naranjo-Ortiz M."/>
            <person name="Looney B."/>
            <person name="Konkel Z."/>
            <person name="Slot J.C."/>
            <person name="Sakamoto Y."/>
            <person name="Steenwyk J.L."/>
            <person name="Rokas A."/>
            <person name="Carro J."/>
            <person name="Camarero S."/>
            <person name="Ferreira P."/>
            <person name="Molpeceres G."/>
            <person name="Ruiz-Duenas F.J."/>
            <person name="Serrano A."/>
            <person name="Henrissat B."/>
            <person name="Drula E."/>
            <person name="Hughes K.W."/>
            <person name="Mata J.L."/>
            <person name="Ishikawa N.K."/>
            <person name="Vargas-Isla R."/>
            <person name="Ushijima S."/>
            <person name="Smith C.A."/>
            <person name="Ahrendt S."/>
            <person name="Andreopoulos W."/>
            <person name="He G."/>
            <person name="Labutti K."/>
            <person name="Lipzen A."/>
            <person name="Ng V."/>
            <person name="Riley R."/>
            <person name="Sandor L."/>
            <person name="Barry K."/>
            <person name="Martinez A.T."/>
            <person name="Xiao Y."/>
            <person name="Gibbons J.G."/>
            <person name="Terashima K."/>
            <person name="Grigoriev I.V."/>
            <person name="Hibbett D.S."/>
        </authorList>
    </citation>
    <scope>NUCLEOTIDE SEQUENCE</scope>
    <source>
        <strain evidence="1">TMI1499</strain>
    </source>
</reference>
<comment type="caution">
    <text evidence="1">The sequence shown here is derived from an EMBL/GenBank/DDBJ whole genome shotgun (WGS) entry which is preliminary data.</text>
</comment>
<name>A0ACC1U1W0_9AGAR</name>
<evidence type="ECO:0000313" key="1">
    <source>
        <dbReference type="EMBL" id="KAJ3810828.1"/>
    </source>
</evidence>
<protein>
    <submittedName>
        <fullName evidence="1">Uncharacterized protein</fullName>
    </submittedName>
</protein>
<sequence>MVFRHISHDLKERATWLLDHDNGIEEVAELLGVTEQSIYCWMENIDTHGSVVTPKNYTQGRPSTLNSAMVHDLVALAEEAPELYLDEIQDWLAVAHNVGITKTALHKIIQDTGITYKRLRRAAAE</sequence>
<organism evidence="1 2">
    <name type="scientific">Lentinula aff. lateritia</name>
    <dbReference type="NCBI Taxonomy" id="2804960"/>
    <lineage>
        <taxon>Eukaryota</taxon>
        <taxon>Fungi</taxon>
        <taxon>Dikarya</taxon>
        <taxon>Basidiomycota</taxon>
        <taxon>Agaricomycotina</taxon>
        <taxon>Agaricomycetes</taxon>
        <taxon>Agaricomycetidae</taxon>
        <taxon>Agaricales</taxon>
        <taxon>Marasmiineae</taxon>
        <taxon>Omphalotaceae</taxon>
        <taxon>Lentinula</taxon>
    </lineage>
</organism>
<keyword evidence="2" id="KW-1185">Reference proteome</keyword>
<gene>
    <name evidence="1" type="ORF">F5876DRAFT_40940</name>
</gene>
<accession>A0ACC1U1W0</accession>
<evidence type="ECO:0000313" key="2">
    <source>
        <dbReference type="Proteomes" id="UP001163835"/>
    </source>
</evidence>
<dbReference type="Proteomes" id="UP001163835">
    <property type="component" value="Unassembled WGS sequence"/>
</dbReference>
<dbReference type="EMBL" id="MU795084">
    <property type="protein sequence ID" value="KAJ3810828.1"/>
    <property type="molecule type" value="Genomic_DNA"/>
</dbReference>